<protein>
    <recommendedName>
        <fullName evidence="3">Ribosome-recycling factor</fullName>
        <shortName evidence="3">RRF</shortName>
    </recommendedName>
    <alternativeName>
        <fullName evidence="3">Ribosome-releasing factor</fullName>
    </alternativeName>
</protein>
<dbReference type="GO" id="GO:0006415">
    <property type="term" value="P:translational termination"/>
    <property type="evidence" value="ECO:0007669"/>
    <property type="project" value="UniProtKB-UniRule"/>
</dbReference>
<evidence type="ECO:0000256" key="1">
    <source>
        <dbReference type="ARBA" id="ARBA00005912"/>
    </source>
</evidence>
<comment type="subcellular location">
    <subcellularLocation>
        <location evidence="3">Cytoplasm</location>
    </subcellularLocation>
</comment>
<accession>A0A1F4VRV4</accession>
<dbReference type="PANTHER" id="PTHR20982:SF3">
    <property type="entry name" value="MITOCHONDRIAL RIBOSOME RECYCLING FACTOR PSEUDO 1"/>
    <property type="match status" value="1"/>
</dbReference>
<proteinExistence type="inferred from homology"/>
<dbReference type="Gene3D" id="1.10.132.20">
    <property type="entry name" value="Ribosome-recycling factor"/>
    <property type="match status" value="1"/>
</dbReference>
<evidence type="ECO:0000313" key="6">
    <source>
        <dbReference type="Proteomes" id="UP000178964"/>
    </source>
</evidence>
<keyword evidence="3" id="KW-0963">Cytoplasm</keyword>
<sequence>MNMSEKIIREFHEGLSNSLNHLKDEFQSLRAGKAHPSIVEGIRVEAYGSKVPLIQVAGITTPEPDLILIQSWDEAMVSEIEKAILAGGLGHTPSRDGNLIRLRLPALSQERRAELIRVAKNKGEETQIAIRNLRHTTIEELKKLNLSEDEDKRLRKLIDEDVKKFSDEIDHLVREKETELSSI</sequence>
<dbReference type="AlphaFoldDB" id="A0A1F4VRV4"/>
<dbReference type="Pfam" id="PF01765">
    <property type="entry name" value="RRF"/>
    <property type="match status" value="1"/>
</dbReference>
<organism evidence="5 6">
    <name type="scientific">candidate division WWE3 bacterium RIFCSPLOWO2_01_FULL_42_11</name>
    <dbReference type="NCBI Taxonomy" id="1802627"/>
    <lineage>
        <taxon>Bacteria</taxon>
        <taxon>Katanobacteria</taxon>
    </lineage>
</organism>
<reference evidence="5 6" key="1">
    <citation type="journal article" date="2016" name="Nat. Commun.">
        <title>Thousands of microbial genomes shed light on interconnected biogeochemical processes in an aquifer system.</title>
        <authorList>
            <person name="Anantharaman K."/>
            <person name="Brown C.T."/>
            <person name="Hug L.A."/>
            <person name="Sharon I."/>
            <person name="Castelle C.J."/>
            <person name="Probst A.J."/>
            <person name="Thomas B.C."/>
            <person name="Singh A."/>
            <person name="Wilkins M.J."/>
            <person name="Karaoz U."/>
            <person name="Brodie E.L."/>
            <person name="Williams K.H."/>
            <person name="Hubbard S.S."/>
            <person name="Banfield J.F."/>
        </authorList>
    </citation>
    <scope>NUCLEOTIDE SEQUENCE [LARGE SCALE GENOMIC DNA]</scope>
</reference>
<dbReference type="GO" id="GO:0005737">
    <property type="term" value="C:cytoplasm"/>
    <property type="evidence" value="ECO:0007669"/>
    <property type="project" value="UniProtKB-SubCell"/>
</dbReference>
<dbReference type="FunFam" id="3.30.1360.40:FF:000001">
    <property type="entry name" value="Ribosome-recycling factor"/>
    <property type="match status" value="1"/>
</dbReference>
<name>A0A1F4VRV4_UNCKA</name>
<comment type="function">
    <text evidence="3">Responsible for the release of ribosomes from messenger RNA at the termination of protein biosynthesis. May increase the efficiency of translation by recycling ribosomes from one round of translation to another.</text>
</comment>
<dbReference type="STRING" id="1802627.A3A70_02365"/>
<dbReference type="InterPro" id="IPR036191">
    <property type="entry name" value="RRF_sf"/>
</dbReference>
<comment type="caution">
    <text evidence="5">The sequence shown here is derived from an EMBL/GenBank/DDBJ whole genome shotgun (WGS) entry which is preliminary data.</text>
</comment>
<feature type="domain" description="Ribosome recycling factor" evidence="4">
    <location>
        <begin position="22"/>
        <end position="180"/>
    </location>
</feature>
<dbReference type="Gene3D" id="3.30.1360.40">
    <property type="match status" value="1"/>
</dbReference>
<dbReference type="Proteomes" id="UP000178964">
    <property type="component" value="Unassembled WGS sequence"/>
</dbReference>
<dbReference type="EMBL" id="MEVK01000004">
    <property type="protein sequence ID" value="OGC59924.1"/>
    <property type="molecule type" value="Genomic_DNA"/>
</dbReference>
<dbReference type="HAMAP" id="MF_00040">
    <property type="entry name" value="RRF"/>
    <property type="match status" value="1"/>
</dbReference>
<evidence type="ECO:0000256" key="2">
    <source>
        <dbReference type="ARBA" id="ARBA00022917"/>
    </source>
</evidence>
<dbReference type="PANTHER" id="PTHR20982">
    <property type="entry name" value="RIBOSOME RECYCLING FACTOR"/>
    <property type="match status" value="1"/>
</dbReference>
<dbReference type="GO" id="GO:0043023">
    <property type="term" value="F:ribosomal large subunit binding"/>
    <property type="evidence" value="ECO:0007669"/>
    <property type="project" value="TreeGrafter"/>
</dbReference>
<evidence type="ECO:0000313" key="5">
    <source>
        <dbReference type="EMBL" id="OGC59924.1"/>
    </source>
</evidence>
<keyword evidence="2 3" id="KW-0648">Protein biosynthesis</keyword>
<dbReference type="InterPro" id="IPR023584">
    <property type="entry name" value="Ribosome_recyc_fac_dom"/>
</dbReference>
<evidence type="ECO:0000256" key="3">
    <source>
        <dbReference type="HAMAP-Rule" id="MF_00040"/>
    </source>
</evidence>
<gene>
    <name evidence="3" type="primary">frr</name>
    <name evidence="5" type="ORF">A3A70_02365</name>
</gene>
<dbReference type="SUPFAM" id="SSF55194">
    <property type="entry name" value="Ribosome recycling factor, RRF"/>
    <property type="match status" value="1"/>
</dbReference>
<dbReference type="InterPro" id="IPR002661">
    <property type="entry name" value="Ribosome_recyc_fac"/>
</dbReference>
<dbReference type="NCBIfam" id="TIGR00496">
    <property type="entry name" value="frr"/>
    <property type="match status" value="1"/>
</dbReference>
<comment type="similarity">
    <text evidence="1 3">Belongs to the RRF family.</text>
</comment>
<evidence type="ECO:0000259" key="4">
    <source>
        <dbReference type="Pfam" id="PF01765"/>
    </source>
</evidence>